<accession>A0ABV5LWW1</accession>
<evidence type="ECO:0000256" key="1">
    <source>
        <dbReference type="SAM" id="MobiDB-lite"/>
    </source>
</evidence>
<feature type="region of interest" description="Disordered" evidence="1">
    <location>
        <begin position="35"/>
        <end position="55"/>
    </location>
</feature>
<evidence type="ECO:0000313" key="3">
    <source>
        <dbReference type="Proteomes" id="UP001589748"/>
    </source>
</evidence>
<feature type="compositionally biased region" description="Basic and acidic residues" evidence="1">
    <location>
        <begin position="35"/>
        <end position="45"/>
    </location>
</feature>
<comment type="caution">
    <text evidence="2">The sequence shown here is derived from an EMBL/GenBank/DDBJ whole genome shotgun (WGS) entry which is preliminary data.</text>
</comment>
<evidence type="ECO:0000313" key="2">
    <source>
        <dbReference type="EMBL" id="MFB9378576.1"/>
    </source>
</evidence>
<keyword evidence="3" id="KW-1185">Reference proteome</keyword>
<proteinExistence type="predicted"/>
<dbReference type="Proteomes" id="UP001589748">
    <property type="component" value="Unassembled WGS sequence"/>
</dbReference>
<gene>
    <name evidence="2" type="ORF">ACFFVI_16560</name>
</gene>
<name>A0ABV5LWW1_9ACTN</name>
<dbReference type="EMBL" id="JBHMDM010000007">
    <property type="protein sequence ID" value="MFB9378576.1"/>
    <property type="molecule type" value="Genomic_DNA"/>
</dbReference>
<sequence>MPQPDTTELTHCPGQLPLPLPDDLDVLDDVCGCSSDEHDDARPVEDVPVSPRWQM</sequence>
<organism evidence="2 3">
    <name type="scientific">Kineococcus gynurae</name>
    <dbReference type="NCBI Taxonomy" id="452979"/>
    <lineage>
        <taxon>Bacteria</taxon>
        <taxon>Bacillati</taxon>
        <taxon>Actinomycetota</taxon>
        <taxon>Actinomycetes</taxon>
        <taxon>Kineosporiales</taxon>
        <taxon>Kineosporiaceae</taxon>
        <taxon>Kineococcus</taxon>
    </lineage>
</organism>
<dbReference type="RefSeq" id="WP_380136760.1">
    <property type="nucleotide sequence ID" value="NZ_JBHLUI010000008.1"/>
</dbReference>
<reference evidence="2 3" key="1">
    <citation type="submission" date="2024-09" db="EMBL/GenBank/DDBJ databases">
        <authorList>
            <person name="Sun Q."/>
            <person name="Mori K."/>
        </authorList>
    </citation>
    <scope>NUCLEOTIDE SEQUENCE [LARGE SCALE GENOMIC DNA]</scope>
    <source>
        <strain evidence="2 3">TISTR 1856</strain>
    </source>
</reference>
<protein>
    <submittedName>
        <fullName evidence="2">Uncharacterized protein</fullName>
    </submittedName>
</protein>